<sequence>MFKISIFEYAYIFKNKFKIETMKKLSLILIMAVASFSSYAQSSYKEDLEVVQSVYGKSKADLVKQYMNLSDAQAAAFAKVYDNYETSRKALGQTKFQLINDYAANYETLTDAKADELAKATLKNHVDYEKLYSKTYNQAKKAIGSINAAKFIQLEVYLQTIIRSEILEAIPFIGEMDKNKTKTM</sequence>
<name>A0ABP7FXK3_9FLAO</name>
<proteinExistence type="predicted"/>
<accession>A0ABP7FXK3</accession>
<organism evidence="2 3">
    <name type="scientific">Flavobacterium ginsengisoli</name>
    <dbReference type="NCBI Taxonomy" id="871694"/>
    <lineage>
        <taxon>Bacteria</taxon>
        <taxon>Pseudomonadati</taxon>
        <taxon>Bacteroidota</taxon>
        <taxon>Flavobacteriia</taxon>
        <taxon>Flavobacteriales</taxon>
        <taxon>Flavobacteriaceae</taxon>
        <taxon>Flavobacterium</taxon>
    </lineage>
</organism>
<protein>
    <recommendedName>
        <fullName evidence="4">DUF4142 domain-containing protein</fullName>
    </recommendedName>
</protein>
<keyword evidence="3" id="KW-1185">Reference proteome</keyword>
<feature type="signal peptide" evidence="1">
    <location>
        <begin position="1"/>
        <end position="40"/>
    </location>
</feature>
<evidence type="ECO:0000313" key="2">
    <source>
        <dbReference type="EMBL" id="GAA3748639.1"/>
    </source>
</evidence>
<comment type="caution">
    <text evidence="2">The sequence shown here is derived from an EMBL/GenBank/DDBJ whole genome shotgun (WGS) entry which is preliminary data.</text>
</comment>
<reference evidence="3" key="1">
    <citation type="journal article" date="2019" name="Int. J. Syst. Evol. Microbiol.">
        <title>The Global Catalogue of Microorganisms (GCM) 10K type strain sequencing project: providing services to taxonomists for standard genome sequencing and annotation.</title>
        <authorList>
            <consortium name="The Broad Institute Genomics Platform"/>
            <consortium name="The Broad Institute Genome Sequencing Center for Infectious Disease"/>
            <person name="Wu L."/>
            <person name="Ma J."/>
        </authorList>
    </citation>
    <scope>NUCLEOTIDE SEQUENCE [LARGE SCALE GENOMIC DNA]</scope>
    <source>
        <strain evidence="3">JCM 17336</strain>
    </source>
</reference>
<dbReference type="EMBL" id="BAABDT010000006">
    <property type="protein sequence ID" value="GAA3748639.1"/>
    <property type="molecule type" value="Genomic_DNA"/>
</dbReference>
<evidence type="ECO:0008006" key="4">
    <source>
        <dbReference type="Google" id="ProtNLM"/>
    </source>
</evidence>
<gene>
    <name evidence="2" type="ORF">GCM10022422_36550</name>
</gene>
<evidence type="ECO:0000256" key="1">
    <source>
        <dbReference type="SAM" id="SignalP"/>
    </source>
</evidence>
<keyword evidence="1" id="KW-0732">Signal</keyword>
<evidence type="ECO:0000313" key="3">
    <source>
        <dbReference type="Proteomes" id="UP001501367"/>
    </source>
</evidence>
<feature type="chain" id="PRO_5046458105" description="DUF4142 domain-containing protein" evidence="1">
    <location>
        <begin position="41"/>
        <end position="184"/>
    </location>
</feature>
<dbReference type="Proteomes" id="UP001501367">
    <property type="component" value="Unassembled WGS sequence"/>
</dbReference>